<name>A0A507ERT2_9FUNG</name>
<comment type="caution">
    <text evidence="3">The sequence shown here is derived from an EMBL/GenBank/DDBJ whole genome shotgun (WGS) entry which is preliminary data.</text>
</comment>
<sequence length="309" mass="35440">MIHLEPHLEAVLHYCGNAVYLRKSAYTLNTPHGSTQAQQSLQKDSTDESQTNGTNPQIEWSKLPAEHPFFNEFCANPTASPLRIPIQLSSVYIPPHSSFLLSDIRAFRFESSQSRYKFVVVDPPWPNLSAARSSAYDTLDPYELFRIPLRDHLIPGALVAVWVTHKEKYRTFVLEKLFSAWGVEFISEGRWMKVTTNGEPMFDAKLKNRKSYEVVLFGRRRFSDENLLEAAAFPEFLTFSSVPSSHHSQKPFLDSLLDPYLPSTDDGPQPMRLELFARMVRSGWHSWGNECLKFNDAAFLEERPKVLIE</sequence>
<organism evidence="3 4">
    <name type="scientific">Chytriomyces confervae</name>
    <dbReference type="NCBI Taxonomy" id="246404"/>
    <lineage>
        <taxon>Eukaryota</taxon>
        <taxon>Fungi</taxon>
        <taxon>Fungi incertae sedis</taxon>
        <taxon>Chytridiomycota</taxon>
        <taxon>Chytridiomycota incertae sedis</taxon>
        <taxon>Chytridiomycetes</taxon>
        <taxon>Chytridiales</taxon>
        <taxon>Chytriomycetaceae</taxon>
        <taxon>Chytriomyces</taxon>
    </lineage>
</organism>
<comment type="similarity">
    <text evidence="1">Belongs to the MT-A70-like family.</text>
</comment>
<dbReference type="Pfam" id="PF05063">
    <property type="entry name" value="MT-A70"/>
    <property type="match status" value="1"/>
</dbReference>
<dbReference type="PROSITE" id="PS51143">
    <property type="entry name" value="MT_A70"/>
    <property type="match status" value="1"/>
</dbReference>
<dbReference type="Proteomes" id="UP000320333">
    <property type="component" value="Unassembled WGS sequence"/>
</dbReference>
<dbReference type="AlphaFoldDB" id="A0A507ERT2"/>
<dbReference type="GO" id="GO:0008168">
    <property type="term" value="F:methyltransferase activity"/>
    <property type="evidence" value="ECO:0007669"/>
    <property type="project" value="TreeGrafter"/>
</dbReference>
<dbReference type="InterPro" id="IPR029063">
    <property type="entry name" value="SAM-dependent_MTases_sf"/>
</dbReference>
<dbReference type="EMBL" id="QEAP01000466">
    <property type="protein sequence ID" value="TPX65898.1"/>
    <property type="molecule type" value="Genomic_DNA"/>
</dbReference>
<evidence type="ECO:0000256" key="1">
    <source>
        <dbReference type="PROSITE-ProRule" id="PRU00489"/>
    </source>
</evidence>
<accession>A0A507ERT2</accession>
<dbReference type="InterPro" id="IPR007757">
    <property type="entry name" value="MT-A70-like"/>
</dbReference>
<reference evidence="3 4" key="1">
    <citation type="journal article" date="2019" name="Sci. Rep.">
        <title>Comparative genomics of chytrid fungi reveal insights into the obligate biotrophic and pathogenic lifestyle of Synchytrium endobioticum.</title>
        <authorList>
            <person name="van de Vossenberg B.T.L.H."/>
            <person name="Warris S."/>
            <person name="Nguyen H.D.T."/>
            <person name="van Gent-Pelzer M.P.E."/>
            <person name="Joly D.L."/>
            <person name="van de Geest H.C."/>
            <person name="Bonants P.J.M."/>
            <person name="Smith D.S."/>
            <person name="Levesque C.A."/>
            <person name="van der Lee T.A.J."/>
        </authorList>
    </citation>
    <scope>NUCLEOTIDE SEQUENCE [LARGE SCALE GENOMIC DNA]</scope>
    <source>
        <strain evidence="3 4">CBS 675.73</strain>
    </source>
</reference>
<evidence type="ECO:0008006" key="5">
    <source>
        <dbReference type="Google" id="ProtNLM"/>
    </source>
</evidence>
<dbReference type="OrthoDB" id="61116at2759"/>
<evidence type="ECO:0000313" key="3">
    <source>
        <dbReference type="EMBL" id="TPX65898.1"/>
    </source>
</evidence>
<evidence type="ECO:0000313" key="4">
    <source>
        <dbReference type="Proteomes" id="UP000320333"/>
    </source>
</evidence>
<keyword evidence="4" id="KW-1185">Reference proteome</keyword>
<dbReference type="PANTHER" id="PTHR12829">
    <property type="entry name" value="N6-ADENOSINE-METHYLTRANSFERASE"/>
    <property type="match status" value="1"/>
</dbReference>
<evidence type="ECO:0000256" key="2">
    <source>
        <dbReference type="SAM" id="MobiDB-lite"/>
    </source>
</evidence>
<protein>
    <recommendedName>
        <fullName evidence="5">MT-A70-domain-containing protein</fullName>
    </recommendedName>
</protein>
<dbReference type="GO" id="GO:0005634">
    <property type="term" value="C:nucleus"/>
    <property type="evidence" value="ECO:0007669"/>
    <property type="project" value="TreeGrafter"/>
</dbReference>
<proteinExistence type="inferred from homology"/>
<dbReference type="STRING" id="246404.A0A507ERT2"/>
<gene>
    <name evidence="3" type="ORF">CcCBS67573_g07990</name>
</gene>
<dbReference type="PANTHER" id="PTHR12829:SF4">
    <property type="entry name" value="N(6)-ADENINE-SPECIFIC METHYLTRANSFERASE METTL4"/>
    <property type="match status" value="1"/>
</dbReference>
<dbReference type="SUPFAM" id="SSF53335">
    <property type="entry name" value="S-adenosyl-L-methionine-dependent methyltransferases"/>
    <property type="match status" value="1"/>
</dbReference>
<feature type="region of interest" description="Disordered" evidence="2">
    <location>
        <begin position="31"/>
        <end position="58"/>
    </location>
</feature>